<name>A0A9W7W927_TRIRA</name>
<evidence type="ECO:0008006" key="4">
    <source>
        <dbReference type="Google" id="ProtNLM"/>
    </source>
</evidence>
<evidence type="ECO:0000313" key="2">
    <source>
        <dbReference type="EMBL" id="KAI7790650.1"/>
    </source>
</evidence>
<feature type="compositionally biased region" description="Acidic residues" evidence="1">
    <location>
        <begin position="97"/>
        <end position="126"/>
    </location>
</feature>
<gene>
    <name evidence="2" type="ORF">IRJ41_000940</name>
</gene>
<feature type="compositionally biased region" description="Acidic residues" evidence="1">
    <location>
        <begin position="66"/>
        <end position="85"/>
    </location>
</feature>
<keyword evidence="3" id="KW-1185">Reference proteome</keyword>
<comment type="caution">
    <text evidence="2">The sequence shown here is derived from an EMBL/GenBank/DDBJ whole genome shotgun (WGS) entry which is preliminary data.</text>
</comment>
<evidence type="ECO:0000313" key="3">
    <source>
        <dbReference type="Proteomes" id="UP001059041"/>
    </source>
</evidence>
<feature type="compositionally biased region" description="Basic and acidic residues" evidence="1">
    <location>
        <begin position="48"/>
        <end position="60"/>
    </location>
</feature>
<protein>
    <recommendedName>
        <fullName evidence="4">Transposase domain-containing protein</fullName>
    </recommendedName>
</protein>
<feature type="compositionally biased region" description="Basic and acidic residues" evidence="1">
    <location>
        <begin position="8"/>
        <end position="34"/>
    </location>
</feature>
<dbReference type="EMBL" id="JAFHDT010000051">
    <property type="protein sequence ID" value="KAI7790650.1"/>
    <property type="molecule type" value="Genomic_DNA"/>
</dbReference>
<accession>A0A9W7W927</accession>
<dbReference type="AlphaFoldDB" id="A0A9W7W927"/>
<feature type="region of interest" description="Disordered" evidence="1">
    <location>
        <begin position="1"/>
        <end position="170"/>
    </location>
</feature>
<sequence length="842" mass="96024">MLKRRHHKEESELESTKESEQEERQIDDVNANKEGEEDNGNIIEEGEENNKIGQEDRVEDNGSGYEEGEEDDRDGQEDREEDDGNGQEVYTEGDGSGNEEEEGDEQEDRETDGESEQEDLEEDGSEQEERKEEDGSRQGQRPGKERSQGNEDSNQRKKQHEDDLVYPGAPLTKGQSLLLLMLYVLRHNLTEVALQDLLTMFNEHFPGLVPATSYLFHKAYGQFGQYVPHFYSINCESYLGAIETAPQNCPSCKAEFDTEKNLRAGSYFLVLIFSVGKNIKRSSRVDKWGLMTYQSCGIVMEFRFLKVIMFRYGQSSVKLLSCHQATVQGTYAYHAYGLLKELQQIGIKWRDSENVEHTSKVHSLLCSSDSIARPLLRNTKQFNGKYGCDFCLHYGGGPYIWETPDPPLRTETDHFRHAMLATPAQPVMGVKGPSPLMELESFNMITGFVPEYQHSVCLGVTKQITSLWLDSKHHKEDWYLGSKTNDLDQGLMAINPPLEVTRAPRSVKDRKFWKASEWRSFLLFYALPVLSGILKKKYWNHLFLLVFSMHTLLHDAIKANHVDMAEQALRKFVRNFEKLYGATNISFNVHLLMHLAASVRNWGPLWATSTFPFESFNGTLLKFCNGTTHVLDQVVKRFLRWRALSAKAGTTMANANENIRKLFDKLQSRSDLTQKSKKFQDNVRGFGCPKKGNTSVLQRMAIEDFTGDTVNSGFFYDRFTCSGVLYHSCKNTTLKKRNNSVVQLNDGTFCEIMTLVNFTCEEGTSSASTNNRFCVLVKELAKSGGKLYRDVQLNISSTFIYEVSHSNNVFAVPPQSLKRKCVMIRSEDKLYVIPLPNNIERD</sequence>
<evidence type="ECO:0000256" key="1">
    <source>
        <dbReference type="SAM" id="MobiDB-lite"/>
    </source>
</evidence>
<dbReference type="PANTHER" id="PTHR46579:SF1">
    <property type="entry name" value="F5_8 TYPE C DOMAIN-CONTAINING PROTEIN"/>
    <property type="match status" value="1"/>
</dbReference>
<dbReference type="Proteomes" id="UP001059041">
    <property type="component" value="Unassembled WGS sequence"/>
</dbReference>
<organism evidence="2 3">
    <name type="scientific">Triplophysa rosa</name>
    <name type="common">Cave loach</name>
    <dbReference type="NCBI Taxonomy" id="992332"/>
    <lineage>
        <taxon>Eukaryota</taxon>
        <taxon>Metazoa</taxon>
        <taxon>Chordata</taxon>
        <taxon>Craniata</taxon>
        <taxon>Vertebrata</taxon>
        <taxon>Euteleostomi</taxon>
        <taxon>Actinopterygii</taxon>
        <taxon>Neopterygii</taxon>
        <taxon>Teleostei</taxon>
        <taxon>Ostariophysi</taxon>
        <taxon>Cypriniformes</taxon>
        <taxon>Nemacheilidae</taxon>
        <taxon>Triplophysa</taxon>
    </lineage>
</organism>
<dbReference type="PANTHER" id="PTHR46579">
    <property type="entry name" value="F5/8 TYPE C DOMAIN-CONTAINING PROTEIN-RELATED"/>
    <property type="match status" value="1"/>
</dbReference>
<proteinExistence type="predicted"/>
<reference evidence="2" key="1">
    <citation type="submission" date="2021-02" db="EMBL/GenBank/DDBJ databases">
        <title>Comparative genomics reveals that relaxation of natural selection precedes convergent phenotypic evolution of cavefish.</title>
        <authorList>
            <person name="Peng Z."/>
        </authorList>
    </citation>
    <scope>NUCLEOTIDE SEQUENCE</scope>
    <source>
        <tissue evidence="2">Muscle</tissue>
    </source>
</reference>
<feature type="compositionally biased region" description="Basic and acidic residues" evidence="1">
    <location>
        <begin position="127"/>
        <end position="163"/>
    </location>
</feature>
<feature type="compositionally biased region" description="Acidic residues" evidence="1">
    <location>
        <begin position="35"/>
        <end position="47"/>
    </location>
</feature>